<organism evidence="2 3">
    <name type="scientific">Ascodesmis nigricans</name>
    <dbReference type="NCBI Taxonomy" id="341454"/>
    <lineage>
        <taxon>Eukaryota</taxon>
        <taxon>Fungi</taxon>
        <taxon>Dikarya</taxon>
        <taxon>Ascomycota</taxon>
        <taxon>Pezizomycotina</taxon>
        <taxon>Pezizomycetes</taxon>
        <taxon>Pezizales</taxon>
        <taxon>Ascodesmidaceae</taxon>
        <taxon>Ascodesmis</taxon>
    </lineage>
</organism>
<reference evidence="2 3" key="1">
    <citation type="submission" date="2019-04" db="EMBL/GenBank/DDBJ databases">
        <title>Comparative genomics and transcriptomics to analyze fruiting body development in filamentous ascomycetes.</title>
        <authorList>
            <consortium name="DOE Joint Genome Institute"/>
            <person name="Lutkenhaus R."/>
            <person name="Traeger S."/>
            <person name="Breuer J."/>
            <person name="Kuo A."/>
            <person name="Lipzen A."/>
            <person name="Pangilinan J."/>
            <person name="Dilworth D."/>
            <person name="Sandor L."/>
            <person name="Poggeler S."/>
            <person name="Barry K."/>
            <person name="Grigoriev I.V."/>
            <person name="Nowrousian M."/>
        </authorList>
    </citation>
    <scope>NUCLEOTIDE SEQUENCE [LARGE SCALE GENOMIC DNA]</scope>
    <source>
        <strain evidence="2 3">CBS 389.68</strain>
    </source>
</reference>
<evidence type="ECO:0000313" key="3">
    <source>
        <dbReference type="Proteomes" id="UP000298138"/>
    </source>
</evidence>
<sequence>MSPHSKHQDRENATSTPRLHLTPPNAEESCAIISDDGDSHGGNVLQIIFDPQVQANRRRKSSLIHMDDTQAPSSSCFVHALLETQRKSAASSPINTPVATGILDGALSQTVKRLPVKDEERMMDCGVFAAMTKSQLSDMVLGVRELSKHLGT</sequence>
<keyword evidence="3" id="KW-1185">Reference proteome</keyword>
<evidence type="ECO:0000256" key="1">
    <source>
        <dbReference type="SAM" id="MobiDB-lite"/>
    </source>
</evidence>
<protein>
    <submittedName>
        <fullName evidence="2">Uncharacterized protein</fullName>
    </submittedName>
</protein>
<dbReference type="AlphaFoldDB" id="A0A4V3SIL2"/>
<dbReference type="Proteomes" id="UP000298138">
    <property type="component" value="Unassembled WGS sequence"/>
</dbReference>
<feature type="region of interest" description="Disordered" evidence="1">
    <location>
        <begin position="1"/>
        <end position="24"/>
    </location>
</feature>
<dbReference type="InParanoid" id="A0A4V3SIL2"/>
<dbReference type="EMBL" id="ML220124">
    <property type="protein sequence ID" value="TGZ80485.1"/>
    <property type="molecule type" value="Genomic_DNA"/>
</dbReference>
<gene>
    <name evidence="2" type="ORF">EX30DRAFT_52104</name>
</gene>
<dbReference type="STRING" id="341454.A0A4V3SIL2"/>
<name>A0A4V3SIL2_9PEZI</name>
<proteinExistence type="predicted"/>
<feature type="compositionally biased region" description="Basic and acidic residues" evidence="1">
    <location>
        <begin position="1"/>
        <end position="12"/>
    </location>
</feature>
<accession>A0A4V3SIL2</accession>
<evidence type="ECO:0000313" key="2">
    <source>
        <dbReference type="EMBL" id="TGZ80485.1"/>
    </source>
</evidence>